<dbReference type="EMBL" id="AP031322">
    <property type="protein sequence ID" value="BFH73432.1"/>
    <property type="molecule type" value="Genomic_DNA"/>
</dbReference>
<dbReference type="RefSeq" id="WP_369611572.1">
    <property type="nucleotide sequence ID" value="NZ_AP031322.1"/>
</dbReference>
<evidence type="ECO:0000313" key="6">
    <source>
        <dbReference type="EMBL" id="BFH73432.1"/>
    </source>
</evidence>
<dbReference type="GeneID" id="92354327"/>
<dbReference type="PANTHER" id="PTHR33542:SF3">
    <property type="entry name" value="SIROHYDROCHLORIN FERROCHELATASE, CHLOROPLASTIC"/>
    <property type="match status" value="1"/>
</dbReference>
<feature type="binding site" evidence="5">
    <location>
        <position position="73"/>
    </location>
    <ligand>
        <name>Co(2+)</name>
        <dbReference type="ChEBI" id="CHEBI:48828"/>
    </ligand>
</feature>
<dbReference type="GO" id="GO:0016852">
    <property type="term" value="F:sirohydrochlorin cobaltochelatase activity"/>
    <property type="evidence" value="ECO:0007669"/>
    <property type="project" value="UniProtKB-UniRule"/>
</dbReference>
<dbReference type="HAMAP" id="MF_00785">
    <property type="entry name" value="CbiX"/>
    <property type="match status" value="1"/>
</dbReference>
<dbReference type="PANTHER" id="PTHR33542">
    <property type="entry name" value="SIROHYDROCHLORIN FERROCHELATASE, CHLOROPLASTIC"/>
    <property type="match status" value="1"/>
</dbReference>
<keyword evidence="1 5" id="KW-0169">Cobalamin biosynthesis</keyword>
<dbReference type="InterPro" id="IPR002762">
    <property type="entry name" value="CbiX-like"/>
</dbReference>
<dbReference type="InterPro" id="IPR023652">
    <property type="entry name" value="SiroHydchlorin_Cochelatase"/>
</dbReference>
<feature type="active site" description="Proton acceptor" evidence="5">
    <location>
        <position position="9"/>
    </location>
</feature>
<protein>
    <recommendedName>
        <fullName evidence="5">Sirohydrochlorin cobaltochelatase</fullName>
        <ecNumber evidence="5">4.99.1.3</ecNumber>
    </recommendedName>
    <alternativeName>
        <fullName evidence="5">CbiXS</fullName>
    </alternativeName>
</protein>
<evidence type="ECO:0000256" key="1">
    <source>
        <dbReference type="ARBA" id="ARBA00022573"/>
    </source>
</evidence>
<dbReference type="CDD" id="cd03416">
    <property type="entry name" value="CbiX_SirB_N"/>
    <property type="match status" value="1"/>
</dbReference>
<comment type="similarity">
    <text evidence="5">Belongs to the CbiX family. CbiXS subfamily.</text>
</comment>
<feature type="binding site" evidence="5">
    <location>
        <position position="43"/>
    </location>
    <ligand>
        <name>substrate</name>
    </ligand>
</feature>
<evidence type="ECO:0000256" key="5">
    <source>
        <dbReference type="HAMAP-Rule" id="MF_00785"/>
    </source>
</evidence>
<sequence length="120" mass="13375">MLGVLLVLHGSKIKEWQDVAIQYANLLRKYFDLVEYGFIEFNQPSITEAAKNLVAKGADTIVVVPLLFAAGTHFKRDIPKQLEEIKGVKIIIADPIGIDKRVAEILKERVEESLRSSGGQ</sequence>
<dbReference type="GO" id="GO:0019251">
    <property type="term" value="P:anaerobic cobalamin biosynthetic process"/>
    <property type="evidence" value="ECO:0007669"/>
    <property type="project" value="UniProtKB-UniRule"/>
</dbReference>
<dbReference type="InterPro" id="IPR050963">
    <property type="entry name" value="Sirohydro_Cobaltochel/CbiX"/>
</dbReference>
<evidence type="ECO:0000256" key="4">
    <source>
        <dbReference type="ARBA" id="ARBA00023285"/>
    </source>
</evidence>
<evidence type="ECO:0000256" key="3">
    <source>
        <dbReference type="ARBA" id="ARBA00023239"/>
    </source>
</evidence>
<gene>
    <name evidence="5" type="primary">cbiX</name>
    <name evidence="6" type="ORF">SJAV_13760</name>
</gene>
<dbReference type="EC" id="4.99.1.3" evidence="5"/>
<evidence type="ECO:0000256" key="2">
    <source>
        <dbReference type="ARBA" id="ARBA00022723"/>
    </source>
</evidence>
<dbReference type="SUPFAM" id="SSF53800">
    <property type="entry name" value="Chelatase"/>
    <property type="match status" value="1"/>
</dbReference>
<comment type="function">
    <text evidence="5">Catalyzes the insertion of Co(2+) into sirohydrochlorin as part of the anaerobic pathway to cobalamin biosynthesis.</text>
</comment>
<comment type="catalytic activity">
    <reaction evidence="5">
        <text>Co-sirohydrochlorin + 2 H(+) = sirohydrochlorin + Co(2+)</text>
        <dbReference type="Rhea" id="RHEA:15893"/>
        <dbReference type="ChEBI" id="CHEBI:15378"/>
        <dbReference type="ChEBI" id="CHEBI:48828"/>
        <dbReference type="ChEBI" id="CHEBI:58351"/>
        <dbReference type="ChEBI" id="CHEBI:60049"/>
        <dbReference type="EC" id="4.99.1.3"/>
    </reaction>
</comment>
<dbReference type="GO" id="GO:0050897">
    <property type="term" value="F:cobalt ion binding"/>
    <property type="evidence" value="ECO:0007669"/>
    <property type="project" value="UniProtKB-UniRule"/>
</dbReference>
<feature type="binding site" evidence="5">
    <location>
        <begin position="68"/>
        <end position="73"/>
    </location>
    <ligand>
        <name>substrate</name>
    </ligand>
</feature>
<name>A0AAT9GRK1_9CREN</name>
<organism evidence="6">
    <name type="scientific">Sulfurisphaera javensis</name>
    <dbReference type="NCBI Taxonomy" id="2049879"/>
    <lineage>
        <taxon>Archaea</taxon>
        <taxon>Thermoproteota</taxon>
        <taxon>Thermoprotei</taxon>
        <taxon>Sulfolobales</taxon>
        <taxon>Sulfolobaceae</taxon>
        <taxon>Sulfurisphaera</taxon>
    </lineage>
</organism>
<dbReference type="Pfam" id="PF01903">
    <property type="entry name" value="CbiX"/>
    <property type="match status" value="1"/>
</dbReference>
<dbReference type="Gene3D" id="3.40.50.1400">
    <property type="match status" value="1"/>
</dbReference>
<proteinExistence type="inferred from homology"/>
<accession>A0AAT9GRK1</accession>
<dbReference type="KEGG" id="sjv:SJAV_13760"/>
<keyword evidence="2 5" id="KW-0479">Metal-binding</keyword>
<comment type="pathway">
    <text evidence="5">Cofactor biosynthesis; adenosylcobalamin biosynthesis; cob(II)yrinate a,c-diamide from sirohydrochlorin (anaerobic route): step 1/10.</text>
</comment>
<reference evidence="6" key="1">
    <citation type="submission" date="2024-03" db="EMBL/GenBank/DDBJ databases">
        <title>Complete genome sequence of Sulfurisphaera javensis strain KD-1.</title>
        <authorList>
            <person name="Sakai H."/>
            <person name="Nur N."/>
            <person name="Suwanto A."/>
            <person name="Kurosawa N."/>
        </authorList>
    </citation>
    <scope>NUCLEOTIDE SEQUENCE</scope>
    <source>
        <strain evidence="6">KD-1</strain>
    </source>
</reference>
<comment type="subunit">
    <text evidence="5">Homotetramer; dimer of dimers.</text>
</comment>
<keyword evidence="4 5" id="KW-0170">Cobalt</keyword>
<dbReference type="AlphaFoldDB" id="A0AAT9GRK1"/>
<feature type="binding site" evidence="5">
    <location>
        <position position="9"/>
    </location>
    <ligand>
        <name>Co(2+)</name>
        <dbReference type="ChEBI" id="CHEBI:48828"/>
    </ligand>
</feature>
<keyword evidence="3 5" id="KW-0456">Lyase</keyword>